<name>A0A517Y0C2_9BACT</name>
<evidence type="ECO:0000313" key="7">
    <source>
        <dbReference type="EMBL" id="QDU23203.1"/>
    </source>
</evidence>
<keyword evidence="2" id="KW-0805">Transcription regulation</keyword>
<dbReference type="GO" id="GO:0003677">
    <property type="term" value="F:DNA binding"/>
    <property type="evidence" value="ECO:0007669"/>
    <property type="project" value="InterPro"/>
</dbReference>
<dbReference type="Pfam" id="PF04542">
    <property type="entry name" value="Sigma70_r2"/>
    <property type="match status" value="1"/>
</dbReference>
<keyword evidence="3" id="KW-0731">Sigma factor</keyword>
<dbReference type="InterPro" id="IPR013249">
    <property type="entry name" value="RNA_pol_sigma70_r4_t2"/>
</dbReference>
<dbReference type="SUPFAM" id="SSF88659">
    <property type="entry name" value="Sigma3 and sigma4 domains of RNA polymerase sigma factors"/>
    <property type="match status" value="1"/>
</dbReference>
<comment type="similarity">
    <text evidence="1">Belongs to the sigma-70 factor family. ECF subfamily.</text>
</comment>
<dbReference type="Pfam" id="PF08281">
    <property type="entry name" value="Sigma70_r4_2"/>
    <property type="match status" value="1"/>
</dbReference>
<keyword evidence="4" id="KW-0804">Transcription</keyword>
<protein>
    <submittedName>
        <fullName evidence="7">ECF RNA polymerase sigma factor SigE</fullName>
    </submittedName>
</protein>
<dbReference type="EMBL" id="CP036273">
    <property type="protein sequence ID" value="QDU23203.1"/>
    <property type="molecule type" value="Genomic_DNA"/>
</dbReference>
<reference evidence="7 8" key="1">
    <citation type="submission" date="2019-02" db="EMBL/GenBank/DDBJ databases">
        <title>Deep-cultivation of Planctomycetes and their phenomic and genomic characterization uncovers novel biology.</title>
        <authorList>
            <person name="Wiegand S."/>
            <person name="Jogler M."/>
            <person name="Boedeker C."/>
            <person name="Pinto D."/>
            <person name="Vollmers J."/>
            <person name="Rivas-Marin E."/>
            <person name="Kohn T."/>
            <person name="Peeters S.H."/>
            <person name="Heuer A."/>
            <person name="Rast P."/>
            <person name="Oberbeckmann S."/>
            <person name="Bunk B."/>
            <person name="Jeske O."/>
            <person name="Meyerdierks A."/>
            <person name="Storesund J.E."/>
            <person name="Kallscheuer N."/>
            <person name="Luecker S."/>
            <person name="Lage O.M."/>
            <person name="Pohl T."/>
            <person name="Merkel B.J."/>
            <person name="Hornburger P."/>
            <person name="Mueller R.-W."/>
            <person name="Bruemmer F."/>
            <person name="Labrenz M."/>
            <person name="Spormann A.M."/>
            <person name="Op den Camp H."/>
            <person name="Overmann J."/>
            <person name="Amann R."/>
            <person name="Jetten M.S.M."/>
            <person name="Mascher T."/>
            <person name="Medema M.H."/>
            <person name="Devos D.P."/>
            <person name="Kaster A.-K."/>
            <person name="Ovreas L."/>
            <person name="Rohde M."/>
            <person name="Galperin M.Y."/>
            <person name="Jogler C."/>
        </authorList>
    </citation>
    <scope>NUCLEOTIDE SEQUENCE [LARGE SCALE GENOMIC DNA]</scope>
    <source>
        <strain evidence="7 8">ETA_A1</strain>
    </source>
</reference>
<dbReference type="InterPro" id="IPR036388">
    <property type="entry name" value="WH-like_DNA-bd_sf"/>
</dbReference>
<feature type="domain" description="RNA polymerase sigma factor 70 region 4 type 2" evidence="6">
    <location>
        <begin position="135"/>
        <end position="185"/>
    </location>
</feature>
<dbReference type="NCBIfam" id="TIGR02937">
    <property type="entry name" value="sigma70-ECF"/>
    <property type="match status" value="1"/>
</dbReference>
<proteinExistence type="inferred from homology"/>
<dbReference type="OrthoDB" id="279040at2"/>
<evidence type="ECO:0000256" key="1">
    <source>
        <dbReference type="ARBA" id="ARBA00010641"/>
    </source>
</evidence>
<keyword evidence="8" id="KW-1185">Reference proteome</keyword>
<dbReference type="AlphaFoldDB" id="A0A517Y0C2"/>
<evidence type="ECO:0000259" key="6">
    <source>
        <dbReference type="Pfam" id="PF08281"/>
    </source>
</evidence>
<dbReference type="PANTHER" id="PTHR43133">
    <property type="entry name" value="RNA POLYMERASE ECF-TYPE SIGMA FACTO"/>
    <property type="match status" value="1"/>
</dbReference>
<feature type="domain" description="RNA polymerase sigma-70 region 2" evidence="5">
    <location>
        <begin position="43"/>
        <end position="109"/>
    </location>
</feature>
<dbReference type="RefSeq" id="WP_145243297.1">
    <property type="nucleotide sequence ID" value="NZ_CP036273.1"/>
</dbReference>
<dbReference type="InterPro" id="IPR014284">
    <property type="entry name" value="RNA_pol_sigma-70_dom"/>
</dbReference>
<dbReference type="Gene3D" id="1.10.1740.10">
    <property type="match status" value="1"/>
</dbReference>
<evidence type="ECO:0000256" key="4">
    <source>
        <dbReference type="ARBA" id="ARBA00023163"/>
    </source>
</evidence>
<dbReference type="InterPro" id="IPR007627">
    <property type="entry name" value="RNA_pol_sigma70_r2"/>
</dbReference>
<evidence type="ECO:0000256" key="2">
    <source>
        <dbReference type="ARBA" id="ARBA00023015"/>
    </source>
</evidence>
<dbReference type="Proteomes" id="UP000319576">
    <property type="component" value="Chromosome"/>
</dbReference>
<gene>
    <name evidence="7" type="primary">sigE_19</name>
    <name evidence="7" type="ORF">ETAA1_51950</name>
</gene>
<dbReference type="InterPro" id="IPR013325">
    <property type="entry name" value="RNA_pol_sigma_r2"/>
</dbReference>
<dbReference type="KEGG" id="uli:ETAA1_51950"/>
<dbReference type="GO" id="GO:0006352">
    <property type="term" value="P:DNA-templated transcription initiation"/>
    <property type="evidence" value="ECO:0007669"/>
    <property type="project" value="InterPro"/>
</dbReference>
<sequence>MPGPPLRDVLRRFPPAHDGADRPDADLIRRYAAERDEAAFEALVRRHGPMVLGVCRRALGGHDAEDAFQATFLVLARKAGALRDRAAVGSWLYGVAANVARRARARIGRRRECELVADPLHHPPIDGWRDAVAVVDDELGRLPAKYRTPIVACALEGQTIREAALALGWPQGTVATRLARGRALLAARLARRGVAVAAALAALGPVPVTAELVARAVRVTAGAVPAAVLALTNEVTRGMFLTKLKAVAAVLLAAGVGVAAATVQPPDAPPKADPPAAKREATAARKLIERLHALKPKGGGECLDDDSGAVLRDLIRLGPAAVPDVVAELDATTDPFLLRCLGYAARGIGDKRVVPALIRALPKTCLPSASDYGNVSNDPELFAFLKEHAHDKVRIGDHYAFGRPLTEFRSALKVLTGTTHGESELNFASLSGSARQQALQREQFHRCAARWAAWWDANSRDLVADPAYRASGYKAPPAAALPPPPAEFPHGPRAKFGGGISGGVLESARAAGAGAVFKDLDTGREGRMPAHLRAAAGRPDRLDAIAAWAAGEGYDLMCTEDGPATEPHYVIRGLGLTAWEVDVGRRGTLAAEVKADGRFEMGRPAGALLAPFDAKAGRHAITEPGLFLFRTREGGYGWLFVGAEVHDNTLQPGGAAGGDLELSPVAFQKGRRYGYTLVWE</sequence>
<evidence type="ECO:0000256" key="3">
    <source>
        <dbReference type="ARBA" id="ARBA00023082"/>
    </source>
</evidence>
<dbReference type="InterPro" id="IPR013324">
    <property type="entry name" value="RNA_pol_sigma_r3/r4-like"/>
</dbReference>
<dbReference type="SUPFAM" id="SSF88946">
    <property type="entry name" value="Sigma2 domain of RNA polymerase sigma factors"/>
    <property type="match status" value="1"/>
</dbReference>
<dbReference type="Gene3D" id="1.10.10.10">
    <property type="entry name" value="Winged helix-like DNA-binding domain superfamily/Winged helix DNA-binding domain"/>
    <property type="match status" value="1"/>
</dbReference>
<dbReference type="InterPro" id="IPR039425">
    <property type="entry name" value="RNA_pol_sigma-70-like"/>
</dbReference>
<evidence type="ECO:0000259" key="5">
    <source>
        <dbReference type="Pfam" id="PF04542"/>
    </source>
</evidence>
<dbReference type="GO" id="GO:0016987">
    <property type="term" value="F:sigma factor activity"/>
    <property type="evidence" value="ECO:0007669"/>
    <property type="project" value="UniProtKB-KW"/>
</dbReference>
<organism evidence="7 8">
    <name type="scientific">Urbifossiella limnaea</name>
    <dbReference type="NCBI Taxonomy" id="2528023"/>
    <lineage>
        <taxon>Bacteria</taxon>
        <taxon>Pseudomonadati</taxon>
        <taxon>Planctomycetota</taxon>
        <taxon>Planctomycetia</taxon>
        <taxon>Gemmatales</taxon>
        <taxon>Gemmataceae</taxon>
        <taxon>Urbifossiella</taxon>
    </lineage>
</organism>
<evidence type="ECO:0000313" key="8">
    <source>
        <dbReference type="Proteomes" id="UP000319576"/>
    </source>
</evidence>
<accession>A0A517Y0C2</accession>
<dbReference type="PANTHER" id="PTHR43133:SF51">
    <property type="entry name" value="RNA POLYMERASE SIGMA FACTOR"/>
    <property type="match status" value="1"/>
</dbReference>